<dbReference type="SUPFAM" id="SSF53649">
    <property type="entry name" value="Alkaline phosphatase-like"/>
    <property type="match status" value="1"/>
</dbReference>
<dbReference type="AlphaFoldDB" id="A0A0E2E407"/>
<feature type="domain" description="Sulfatase N-terminal" evidence="7">
    <location>
        <begin position="271"/>
        <end position="473"/>
    </location>
</feature>
<dbReference type="EMBL" id="AGDV01000012">
    <property type="protein sequence ID" value="EMB33190.1"/>
    <property type="molecule type" value="Genomic_DNA"/>
</dbReference>
<evidence type="ECO:0000313" key="8">
    <source>
        <dbReference type="EMBL" id="EMB33190.1"/>
    </source>
</evidence>
<evidence type="ECO:0000256" key="3">
    <source>
        <dbReference type="ARBA" id="ARBA00022692"/>
    </source>
</evidence>
<keyword evidence="2" id="KW-1003">Cell membrane</keyword>
<reference evidence="8" key="1">
    <citation type="submission" date="2012-01" db="EMBL/GenBank/DDBJ databases">
        <title>The Genome Sequence of Treponema denticola H-22.</title>
        <authorList>
            <consortium name="The Broad Institute Genome Sequencing Platform"/>
            <person name="Earl A."/>
            <person name="Ward D."/>
            <person name="Feldgarden M."/>
            <person name="Gevers D."/>
            <person name="Blanton J.M."/>
            <person name="Fenno C.J."/>
            <person name="Baranova O.V."/>
            <person name="Mathney J."/>
            <person name="Dewhirst F.E."/>
            <person name="Izard J."/>
            <person name="Young S.K."/>
            <person name="Zeng Q."/>
            <person name="Gargeya S."/>
            <person name="Fitzgerald M."/>
            <person name="Haas B."/>
            <person name="Abouelleil A."/>
            <person name="Alvarado L."/>
            <person name="Arachchi H.M."/>
            <person name="Berlin A."/>
            <person name="Chapman S.B."/>
            <person name="Gearin G."/>
            <person name="Goldberg J."/>
            <person name="Griggs A."/>
            <person name="Gujja S."/>
            <person name="Hansen M."/>
            <person name="Heiman D."/>
            <person name="Howarth C."/>
            <person name="Larimer J."/>
            <person name="Lui A."/>
            <person name="MacDonald P.J.P."/>
            <person name="McCowen C."/>
            <person name="Montmayeur A."/>
            <person name="Murphy C."/>
            <person name="Neiman D."/>
            <person name="Pearson M."/>
            <person name="Priest M."/>
            <person name="Roberts A."/>
            <person name="Saif S."/>
            <person name="Shea T."/>
            <person name="Sisk P."/>
            <person name="Stolte C."/>
            <person name="Sykes S."/>
            <person name="Wortman J."/>
            <person name="Nusbaum C."/>
            <person name="Birren B."/>
        </authorList>
    </citation>
    <scope>NUCLEOTIDE SEQUENCE [LARGE SCALE GENOMIC DNA]</scope>
    <source>
        <strain evidence="8">H-22</strain>
    </source>
</reference>
<dbReference type="InterPro" id="IPR050448">
    <property type="entry name" value="OpgB/LTA_synthase_biosynth"/>
</dbReference>
<dbReference type="InterPro" id="IPR000917">
    <property type="entry name" value="Sulfatase_N"/>
</dbReference>
<evidence type="ECO:0000256" key="6">
    <source>
        <dbReference type="SAM" id="Phobius"/>
    </source>
</evidence>
<dbReference type="PATRIC" id="fig|999432.5.peg.1607"/>
<protein>
    <recommendedName>
        <fullName evidence="7">Sulfatase N-terminal domain-containing protein</fullName>
    </recommendedName>
</protein>
<accession>A0A0E2E407</accession>
<feature type="transmembrane region" description="Helical" evidence="6">
    <location>
        <begin position="66"/>
        <end position="90"/>
    </location>
</feature>
<dbReference type="InterPro" id="IPR017850">
    <property type="entry name" value="Alkaline_phosphatase_core_sf"/>
</dbReference>
<dbReference type="RefSeq" id="WP_002684683.1">
    <property type="nucleotide sequence ID" value="NZ_CM001795.1"/>
</dbReference>
<keyword evidence="5 6" id="KW-0472">Membrane</keyword>
<feature type="transmembrane region" description="Helical" evidence="6">
    <location>
        <begin position="111"/>
        <end position="129"/>
    </location>
</feature>
<comment type="caution">
    <text evidence="8">The sequence shown here is derived from an EMBL/GenBank/DDBJ whole genome shotgun (WGS) entry which is preliminary data.</text>
</comment>
<comment type="subcellular location">
    <subcellularLocation>
        <location evidence="1">Cell membrane</location>
        <topology evidence="1">Multi-pass membrane protein</topology>
    </subcellularLocation>
</comment>
<dbReference type="HOGENOM" id="CLU_023986_2_0_12"/>
<feature type="transmembrane region" description="Helical" evidence="6">
    <location>
        <begin position="20"/>
        <end position="46"/>
    </location>
</feature>
<evidence type="ECO:0000256" key="1">
    <source>
        <dbReference type="ARBA" id="ARBA00004651"/>
    </source>
</evidence>
<dbReference type="Gene3D" id="3.40.720.10">
    <property type="entry name" value="Alkaline Phosphatase, subunit A"/>
    <property type="match status" value="1"/>
</dbReference>
<gene>
    <name evidence="8" type="ORF">HMPREF9726_01551</name>
</gene>
<evidence type="ECO:0000256" key="2">
    <source>
        <dbReference type="ARBA" id="ARBA00022475"/>
    </source>
</evidence>
<dbReference type="GO" id="GO:0005886">
    <property type="term" value="C:plasma membrane"/>
    <property type="evidence" value="ECO:0007669"/>
    <property type="project" value="UniProtKB-SubCell"/>
</dbReference>
<dbReference type="CDD" id="cd16015">
    <property type="entry name" value="LTA_synthase"/>
    <property type="match status" value="1"/>
</dbReference>
<name>A0A0E2E407_TREDN</name>
<dbReference type="PANTHER" id="PTHR47371:SF3">
    <property type="entry name" value="PHOSPHOGLYCEROL TRANSFERASE I"/>
    <property type="match status" value="1"/>
</dbReference>
<keyword evidence="4 6" id="KW-1133">Transmembrane helix</keyword>
<evidence type="ECO:0000256" key="4">
    <source>
        <dbReference type="ARBA" id="ARBA00022989"/>
    </source>
</evidence>
<proteinExistence type="predicted"/>
<organism evidence="8">
    <name type="scientific">Treponema denticola H-22</name>
    <dbReference type="NCBI Taxonomy" id="999432"/>
    <lineage>
        <taxon>Bacteria</taxon>
        <taxon>Pseudomonadati</taxon>
        <taxon>Spirochaetota</taxon>
        <taxon>Spirochaetia</taxon>
        <taxon>Spirochaetales</taxon>
        <taxon>Treponemataceae</taxon>
        <taxon>Treponema</taxon>
    </lineage>
</organism>
<keyword evidence="3 6" id="KW-0812">Transmembrane</keyword>
<evidence type="ECO:0000256" key="5">
    <source>
        <dbReference type="ARBA" id="ARBA00023136"/>
    </source>
</evidence>
<dbReference type="PANTHER" id="PTHR47371">
    <property type="entry name" value="LIPOTEICHOIC ACID SYNTHASE"/>
    <property type="match status" value="1"/>
</dbReference>
<sequence length="521" mass="59846">MFIREKIEFTNKKEKKKLAFLGSLFVLLYSFLIMLIIWLLGVFPHAQIDQLIFTAVTPIDGTSSEILLSFYLKALVIPIILSLINLVLILKEVKLVLKTKKGKTYRIFPVLIRRPRLYILIYICIFLGYSQYKFGYIQYIYYKLSPPTDLYETNYIDPSKVEFHFPQKKRNLIILYLESMEITATSKKFGGLSRYDLIPELRGIAEQNLSFSHCEKLGGGTQVMGTSHSIASLTSLNMGVPLILNLPSFDSSSLKISSLSTASIKIDRFMEGGYGLGDLLYDNGYNLVFSMAEDKEFGCLGNFLTGHKNFKIQDYSYFVENGRIPQGYSVWWGFEDEKLYQFAREDLTKLSKEDKPFAYIFFTADTHSPHGYADEKCPKLYFEKIHNVYAGASKKAYDFVEWAKTQDFYENTTIVILGDHLYMGGDLYLPTVKLQDRHPYNAFINSAKTTDKNKNRLFTTFDLFPTVVESMGIEFNAKGLGLGRSLFSGEKTLLEEKGLKKLNSEIEKPSIFYEEKLMKKH</sequence>
<dbReference type="Proteomes" id="UP000011705">
    <property type="component" value="Chromosome"/>
</dbReference>
<evidence type="ECO:0000259" key="7">
    <source>
        <dbReference type="Pfam" id="PF00884"/>
    </source>
</evidence>
<dbReference type="Pfam" id="PF00884">
    <property type="entry name" value="Sulfatase"/>
    <property type="match status" value="1"/>
</dbReference>